<comment type="similarity">
    <text evidence="1">Belongs to the protein kinase superfamily. TKL Ser/Thr protein kinase family.</text>
</comment>
<dbReference type="PANTHER" id="PTHR44329">
    <property type="entry name" value="SERINE/THREONINE-PROTEIN KINASE TNNI3K-RELATED"/>
    <property type="match status" value="1"/>
</dbReference>
<feature type="compositionally biased region" description="Low complexity" evidence="3">
    <location>
        <begin position="92"/>
        <end position="103"/>
    </location>
</feature>
<feature type="domain" description="Protein kinase" evidence="4">
    <location>
        <begin position="436"/>
        <end position="710"/>
    </location>
</feature>
<feature type="repeat" description="ANK" evidence="2">
    <location>
        <begin position="325"/>
        <end position="357"/>
    </location>
</feature>
<keyword evidence="6" id="KW-1185">Reference proteome</keyword>
<evidence type="ECO:0000313" key="5">
    <source>
        <dbReference type="EMBL" id="KDQ21212.1"/>
    </source>
</evidence>
<dbReference type="PROSITE" id="PS50011">
    <property type="entry name" value="PROTEIN_KINASE_DOM"/>
    <property type="match status" value="1"/>
</dbReference>
<dbReference type="InterPro" id="IPR001245">
    <property type="entry name" value="Ser-Thr/Tyr_kinase_cat_dom"/>
</dbReference>
<evidence type="ECO:0000256" key="1">
    <source>
        <dbReference type="ARBA" id="ARBA00005843"/>
    </source>
</evidence>
<dbReference type="STRING" id="930990.A0A067NAQ5"/>
<dbReference type="Pfam" id="PF12796">
    <property type="entry name" value="Ank_2"/>
    <property type="match status" value="1"/>
</dbReference>
<proteinExistence type="inferred from homology"/>
<evidence type="ECO:0000313" key="6">
    <source>
        <dbReference type="Proteomes" id="UP000027195"/>
    </source>
</evidence>
<dbReference type="HOGENOM" id="CLU_000288_7_25_1"/>
<dbReference type="Gene3D" id="1.25.40.20">
    <property type="entry name" value="Ankyrin repeat-containing domain"/>
    <property type="match status" value="2"/>
</dbReference>
<dbReference type="InterPro" id="IPR002110">
    <property type="entry name" value="Ankyrin_rpt"/>
</dbReference>
<dbReference type="Proteomes" id="UP000027195">
    <property type="component" value="Unassembled WGS sequence"/>
</dbReference>
<organism evidence="5 6">
    <name type="scientific">Botryobasidium botryosum (strain FD-172 SS1)</name>
    <dbReference type="NCBI Taxonomy" id="930990"/>
    <lineage>
        <taxon>Eukaryota</taxon>
        <taxon>Fungi</taxon>
        <taxon>Dikarya</taxon>
        <taxon>Basidiomycota</taxon>
        <taxon>Agaricomycotina</taxon>
        <taxon>Agaricomycetes</taxon>
        <taxon>Cantharellales</taxon>
        <taxon>Botryobasidiaceae</taxon>
        <taxon>Botryobasidium</taxon>
    </lineage>
</organism>
<evidence type="ECO:0000256" key="2">
    <source>
        <dbReference type="PROSITE-ProRule" id="PRU00023"/>
    </source>
</evidence>
<dbReference type="SMART" id="SM00248">
    <property type="entry name" value="ANK"/>
    <property type="match status" value="4"/>
</dbReference>
<dbReference type="InterPro" id="IPR011009">
    <property type="entry name" value="Kinase-like_dom_sf"/>
</dbReference>
<feature type="repeat" description="ANK" evidence="2">
    <location>
        <begin position="208"/>
        <end position="242"/>
    </location>
</feature>
<dbReference type="GO" id="GO:0004674">
    <property type="term" value="F:protein serine/threonine kinase activity"/>
    <property type="evidence" value="ECO:0007669"/>
    <property type="project" value="TreeGrafter"/>
</dbReference>
<dbReference type="EMBL" id="KL198016">
    <property type="protein sequence ID" value="KDQ21212.1"/>
    <property type="molecule type" value="Genomic_DNA"/>
</dbReference>
<dbReference type="PROSITE" id="PS50088">
    <property type="entry name" value="ANK_REPEAT"/>
    <property type="match status" value="3"/>
</dbReference>
<evidence type="ECO:0000256" key="3">
    <source>
        <dbReference type="SAM" id="MobiDB-lite"/>
    </source>
</evidence>
<protein>
    <recommendedName>
        <fullName evidence="4">Protein kinase domain-containing protein</fullName>
    </recommendedName>
</protein>
<evidence type="ECO:0000259" key="4">
    <source>
        <dbReference type="PROSITE" id="PS50011"/>
    </source>
</evidence>
<dbReference type="InterPro" id="IPR036770">
    <property type="entry name" value="Ankyrin_rpt-contain_sf"/>
</dbReference>
<dbReference type="InterPro" id="IPR051681">
    <property type="entry name" value="Ser/Thr_Kinases-Pseudokinases"/>
</dbReference>
<reference evidence="6" key="1">
    <citation type="journal article" date="2014" name="Proc. Natl. Acad. Sci. U.S.A.">
        <title>Extensive sampling of basidiomycete genomes demonstrates inadequacy of the white-rot/brown-rot paradigm for wood decay fungi.</title>
        <authorList>
            <person name="Riley R."/>
            <person name="Salamov A.A."/>
            <person name="Brown D.W."/>
            <person name="Nagy L.G."/>
            <person name="Floudas D."/>
            <person name="Held B.W."/>
            <person name="Levasseur A."/>
            <person name="Lombard V."/>
            <person name="Morin E."/>
            <person name="Otillar R."/>
            <person name="Lindquist E.A."/>
            <person name="Sun H."/>
            <person name="LaButti K.M."/>
            <person name="Schmutz J."/>
            <person name="Jabbour D."/>
            <person name="Luo H."/>
            <person name="Baker S.E."/>
            <person name="Pisabarro A.G."/>
            <person name="Walton J.D."/>
            <person name="Blanchette R.A."/>
            <person name="Henrissat B."/>
            <person name="Martin F."/>
            <person name="Cullen D."/>
            <person name="Hibbett D.S."/>
            <person name="Grigoriev I.V."/>
        </authorList>
    </citation>
    <scope>NUCLEOTIDE SEQUENCE [LARGE SCALE GENOMIC DNA]</scope>
    <source>
        <strain evidence="6">FD-172 SS1</strain>
    </source>
</reference>
<dbReference type="PROSITE" id="PS50297">
    <property type="entry name" value="ANK_REP_REGION"/>
    <property type="match status" value="3"/>
</dbReference>
<dbReference type="InParanoid" id="A0A067NAQ5"/>
<dbReference type="InterPro" id="IPR008266">
    <property type="entry name" value="Tyr_kinase_AS"/>
</dbReference>
<name>A0A067NAQ5_BOTB1</name>
<gene>
    <name evidence="5" type="ORF">BOTBODRAFT_195492</name>
</gene>
<keyword evidence="2" id="KW-0040">ANK repeat</keyword>
<dbReference type="AlphaFoldDB" id="A0A067NAQ5"/>
<dbReference type="OrthoDB" id="539213at2759"/>
<dbReference type="PROSITE" id="PS00109">
    <property type="entry name" value="PROTEIN_KINASE_TYR"/>
    <property type="match status" value="1"/>
</dbReference>
<dbReference type="InterPro" id="IPR000719">
    <property type="entry name" value="Prot_kinase_dom"/>
</dbReference>
<dbReference type="Pfam" id="PF07714">
    <property type="entry name" value="PK_Tyr_Ser-Thr"/>
    <property type="match status" value="1"/>
</dbReference>
<dbReference type="GO" id="GO:0005524">
    <property type="term" value="F:ATP binding"/>
    <property type="evidence" value="ECO:0007669"/>
    <property type="project" value="InterPro"/>
</dbReference>
<dbReference type="Gene3D" id="1.10.510.10">
    <property type="entry name" value="Transferase(Phosphotransferase) domain 1"/>
    <property type="match status" value="1"/>
</dbReference>
<sequence>MSRLPFKIETTPPPAPGRTQRLSGEGRPELPPGAQPSLHHLAPTFSVSSPIAQSWPDNFGYSPTMDYIVLKDYTPPPSPHRSRAIKAPGAGTSPTTSETSEVTDAGLHPSAAKLPLQFAFAASLGPSSQIKSLLQTSGEHINEGDSGKRTPLHLAVCAGSKYRFAESESTTLLSPHTPSSPYNTNEDIAERVKLLVDAGADLDARDSGGRTPLFYALSTAATSTVLLKALIDAGACVSVRNAAKQPLVHDLILIEKTMRLENMATSRISQVLREVLDALIVAGVDLDARDDMHYTVLHLAAEQGLLATVEALLEAGASISARTLSDLTPLHVAVRSSRPECCALFLKAGADPTRMNSFGSSPLSDALEKPLPKLLDTFLRNSKLSQQYLSYMIRLRRETQVRTGTRRQNIAYLSMMYSHTTLFPSSPDIQSHEIEKEVNSIVNRGGFGDCHKGLFLNAHPVAMKCLRACAKHPNQSIEERMDQLIGREVHAWKRLRHRHILPFIGICTLDSVAYMVSPWMTNGNARDYVQTHPNANCLLLLAQIAEGLEYLHNFEPPIIHGDLRGHNILISESGDACITDFGLSQVMGEVQEYSYSSSFKHAGNWSFMAPELLGDNPPSRSWETDVFSFGRVIIELATGKSPFHHLSGQPARLLRAACDGVMPARPESSGAPAFMDDLWALAEECCQLSPDRRPRMDMVVARLREISVFYQ</sequence>
<accession>A0A067NAQ5</accession>
<dbReference type="SUPFAM" id="SSF56112">
    <property type="entry name" value="Protein kinase-like (PK-like)"/>
    <property type="match status" value="1"/>
</dbReference>
<feature type="region of interest" description="Disordered" evidence="3">
    <location>
        <begin position="1"/>
        <end position="36"/>
    </location>
</feature>
<dbReference type="SUPFAM" id="SSF48403">
    <property type="entry name" value="Ankyrin repeat"/>
    <property type="match status" value="1"/>
</dbReference>
<feature type="repeat" description="ANK" evidence="2">
    <location>
        <begin position="292"/>
        <end position="324"/>
    </location>
</feature>
<feature type="region of interest" description="Disordered" evidence="3">
    <location>
        <begin position="77"/>
        <end position="104"/>
    </location>
</feature>